<gene>
    <name evidence="2" type="ORF">BCR39DRAFT_570042</name>
</gene>
<dbReference type="InParanoid" id="A0A1Y2AFQ2"/>
<dbReference type="AlphaFoldDB" id="A0A1Y2AFQ2"/>
<reference evidence="2 3" key="1">
    <citation type="submission" date="2016-07" db="EMBL/GenBank/DDBJ databases">
        <title>Pervasive Adenine N6-methylation of Active Genes in Fungi.</title>
        <authorList>
            <consortium name="DOE Joint Genome Institute"/>
            <person name="Mondo S.J."/>
            <person name="Dannebaum R.O."/>
            <person name="Kuo R.C."/>
            <person name="Labutti K."/>
            <person name="Haridas S."/>
            <person name="Kuo A."/>
            <person name="Salamov A."/>
            <person name="Ahrendt S.R."/>
            <person name="Lipzen A."/>
            <person name="Sullivan W."/>
            <person name="Andreopoulos W.B."/>
            <person name="Clum A."/>
            <person name="Lindquist E."/>
            <person name="Daum C."/>
            <person name="Ramamoorthy G.K."/>
            <person name="Gryganskyi A."/>
            <person name="Culley D."/>
            <person name="Magnuson J.K."/>
            <person name="James T.Y."/>
            <person name="O'Malley M.A."/>
            <person name="Stajich J.E."/>
            <person name="Spatafora J.W."/>
            <person name="Visel A."/>
            <person name="Grigoriev I.V."/>
        </authorList>
    </citation>
    <scope>NUCLEOTIDE SEQUENCE [LARGE SCALE GENOMIC DNA]</scope>
    <source>
        <strain evidence="2 3">68-887.2</strain>
    </source>
</reference>
<evidence type="ECO:0000313" key="2">
    <source>
        <dbReference type="EMBL" id="ORY21100.1"/>
    </source>
</evidence>
<dbReference type="OrthoDB" id="2562728at2759"/>
<keyword evidence="3" id="KW-1185">Reference proteome</keyword>
<dbReference type="EMBL" id="MCFC01000118">
    <property type="protein sequence ID" value="ORY21100.1"/>
    <property type="molecule type" value="Genomic_DNA"/>
</dbReference>
<evidence type="ECO:0000313" key="3">
    <source>
        <dbReference type="Proteomes" id="UP000193986"/>
    </source>
</evidence>
<comment type="caution">
    <text evidence="2">The sequence shown here is derived from an EMBL/GenBank/DDBJ whole genome shotgun (WGS) entry which is preliminary data.</text>
</comment>
<dbReference type="Proteomes" id="UP000193986">
    <property type="component" value="Unassembled WGS sequence"/>
</dbReference>
<organism evidence="2 3">
    <name type="scientific">Naematelia encephala</name>
    <dbReference type="NCBI Taxonomy" id="71784"/>
    <lineage>
        <taxon>Eukaryota</taxon>
        <taxon>Fungi</taxon>
        <taxon>Dikarya</taxon>
        <taxon>Basidiomycota</taxon>
        <taxon>Agaricomycotina</taxon>
        <taxon>Tremellomycetes</taxon>
        <taxon>Tremellales</taxon>
        <taxon>Naemateliaceae</taxon>
        <taxon>Naematelia</taxon>
    </lineage>
</organism>
<name>A0A1Y2AFQ2_9TREE</name>
<proteinExistence type="predicted"/>
<feature type="compositionally biased region" description="Polar residues" evidence="1">
    <location>
        <begin position="88"/>
        <end position="105"/>
    </location>
</feature>
<sequence length="147" mass="16183">MPNENSSHAEWADTHTTALVRGMISTILSNRIDFRSIPDLEPVGNNGGDRINKKLIQILTRMADQYPGCQGAVKELVAVTGRKRKESNTPSPTKQRNSSETTPSPTKKRKDNDTPSPTKKVKEVKKKQKKGVVVKAEDEDSEVSDAA</sequence>
<protein>
    <submittedName>
        <fullName evidence="2">Uncharacterized protein</fullName>
    </submittedName>
</protein>
<feature type="region of interest" description="Disordered" evidence="1">
    <location>
        <begin position="79"/>
        <end position="147"/>
    </location>
</feature>
<accession>A0A1Y2AFQ2</accession>
<evidence type="ECO:0000256" key="1">
    <source>
        <dbReference type="SAM" id="MobiDB-lite"/>
    </source>
</evidence>
<feature type="compositionally biased region" description="Basic residues" evidence="1">
    <location>
        <begin position="122"/>
        <end position="132"/>
    </location>
</feature>
<feature type="compositionally biased region" description="Acidic residues" evidence="1">
    <location>
        <begin position="137"/>
        <end position="147"/>
    </location>
</feature>